<dbReference type="Proteomes" id="UP000593575">
    <property type="component" value="Unassembled WGS sequence"/>
</dbReference>
<keyword evidence="6" id="KW-1185">Reference proteome</keyword>
<protein>
    <recommendedName>
        <fullName evidence="4">RRM domain-containing protein</fullName>
    </recommendedName>
</protein>
<dbReference type="SUPFAM" id="SSF54928">
    <property type="entry name" value="RNA-binding domain, RBD"/>
    <property type="match status" value="1"/>
</dbReference>
<dbReference type="PROSITE" id="PS50102">
    <property type="entry name" value="RRM"/>
    <property type="match status" value="1"/>
</dbReference>
<dbReference type="CDD" id="cd12330">
    <property type="entry name" value="RRM2_Hrp1p"/>
    <property type="match status" value="1"/>
</dbReference>
<comment type="caution">
    <text evidence="5">The sequence shown here is derived from an EMBL/GenBank/DDBJ whole genome shotgun (WGS) entry which is preliminary data.</text>
</comment>
<accession>A0A7J9J043</accession>
<dbReference type="Gene3D" id="3.30.70.330">
    <property type="match status" value="1"/>
</dbReference>
<proteinExistence type="predicted"/>
<feature type="region of interest" description="Disordered" evidence="2">
    <location>
        <begin position="44"/>
        <end position="68"/>
    </location>
</feature>
<evidence type="ECO:0000256" key="2">
    <source>
        <dbReference type="SAM" id="MobiDB-lite"/>
    </source>
</evidence>
<keyword evidence="3" id="KW-0732">Signal</keyword>
<evidence type="ECO:0000313" key="5">
    <source>
        <dbReference type="EMBL" id="MBA0827761.1"/>
    </source>
</evidence>
<sequence>MYIGKDYPSFCVLSLFLLALPGAKIVPNYEIIVSQVEAKRALSREEQQTSARSGNFNQGRNSGGGGNIRTKKIFVGGLPPTLTEDGFRQYFEAYGHVTDVVIMYDQNTQRPRGFGFISFDSEEAVDRVLHKSFHDLNGKQVEVKPALPKDANPGGASRSMGGGAGGFGGYQGYGSSGGNSSSYDGRMDSNYMRAQGTGAGFPPYGSSGYAPGYGYGPASNGVGYGSYGNYGGAGAGYGAPAGAAYGNPNAGYASGPPGAPRSSWGTQTPSGYGAMGYGNAAPWGAGPGSGGPGSAATGQSPTGATGYGGQGYGYGGYGGNDGSYGNAGYVAAGGRSGGTPNSNAGAGGGDLQGSGGGYMGGGYGDVNGSSGYGNASWRSDSSQGSGNYGGSQASGPHGGQGGYGGGLLFALVTVMVSYSQQQQERLKLDVKSPWDRRRDAQEFKGGVKCPLMAEPKLCGGGCSVLWGFIQDGIELVKHTARGYVDPKLS</sequence>
<feature type="region of interest" description="Disordered" evidence="2">
    <location>
        <begin position="374"/>
        <end position="396"/>
    </location>
</feature>
<dbReference type="Pfam" id="PF00076">
    <property type="entry name" value="RRM_1"/>
    <property type="match status" value="1"/>
</dbReference>
<dbReference type="InterPro" id="IPR053260">
    <property type="entry name" value="hnRNP"/>
</dbReference>
<dbReference type="GO" id="GO:0003723">
    <property type="term" value="F:RNA binding"/>
    <property type="evidence" value="ECO:0007669"/>
    <property type="project" value="UniProtKB-UniRule"/>
</dbReference>
<evidence type="ECO:0000313" key="6">
    <source>
        <dbReference type="Proteomes" id="UP000593575"/>
    </source>
</evidence>
<feature type="compositionally biased region" description="Polar residues" evidence="2">
    <location>
        <begin position="48"/>
        <end position="60"/>
    </location>
</feature>
<feature type="signal peptide" evidence="3">
    <location>
        <begin position="1"/>
        <end position="25"/>
    </location>
</feature>
<dbReference type="PANTHER" id="PTHR48035">
    <property type="entry name" value="HETEROGENEOUS NUCLEAR RIBONUCLEOPROTEIN 1"/>
    <property type="match status" value="1"/>
</dbReference>
<dbReference type="SMART" id="SM00360">
    <property type="entry name" value="RRM"/>
    <property type="match status" value="1"/>
</dbReference>
<keyword evidence="1" id="KW-0694">RNA-binding</keyword>
<feature type="compositionally biased region" description="Low complexity" evidence="2">
    <location>
        <begin position="374"/>
        <end position="395"/>
    </location>
</feature>
<feature type="domain" description="RRM" evidence="4">
    <location>
        <begin position="71"/>
        <end position="148"/>
    </location>
</feature>
<dbReference type="EMBL" id="JABFAE010000005">
    <property type="protein sequence ID" value="MBA0827761.1"/>
    <property type="molecule type" value="Genomic_DNA"/>
</dbReference>
<evidence type="ECO:0000259" key="4">
    <source>
        <dbReference type="PROSITE" id="PS50102"/>
    </source>
</evidence>
<feature type="chain" id="PRO_5029466580" description="RRM domain-containing protein" evidence="3">
    <location>
        <begin position="26"/>
        <end position="489"/>
    </location>
</feature>
<evidence type="ECO:0000256" key="3">
    <source>
        <dbReference type="SAM" id="SignalP"/>
    </source>
</evidence>
<dbReference type="InterPro" id="IPR000504">
    <property type="entry name" value="RRM_dom"/>
</dbReference>
<organism evidence="5 6">
    <name type="scientific">Gossypium armourianum</name>
    <dbReference type="NCBI Taxonomy" id="34283"/>
    <lineage>
        <taxon>Eukaryota</taxon>
        <taxon>Viridiplantae</taxon>
        <taxon>Streptophyta</taxon>
        <taxon>Embryophyta</taxon>
        <taxon>Tracheophyta</taxon>
        <taxon>Spermatophyta</taxon>
        <taxon>Magnoliopsida</taxon>
        <taxon>eudicotyledons</taxon>
        <taxon>Gunneridae</taxon>
        <taxon>Pentapetalae</taxon>
        <taxon>rosids</taxon>
        <taxon>malvids</taxon>
        <taxon>Malvales</taxon>
        <taxon>Malvaceae</taxon>
        <taxon>Malvoideae</taxon>
        <taxon>Gossypium</taxon>
    </lineage>
</organism>
<gene>
    <name evidence="5" type="ORF">Goarm_012510</name>
</gene>
<dbReference type="FunFam" id="3.30.70.330:FF:000478">
    <property type="entry name" value="heterogeneous nuclear ribonucleoprotein 1"/>
    <property type="match status" value="1"/>
</dbReference>
<dbReference type="PANTHER" id="PTHR48035:SF2">
    <property type="entry name" value="RNA-BINDING REGION RNP-1 DOMAIN-CONTAINING PROTEIN"/>
    <property type="match status" value="1"/>
</dbReference>
<dbReference type="InterPro" id="IPR012677">
    <property type="entry name" value="Nucleotide-bd_a/b_plait_sf"/>
</dbReference>
<evidence type="ECO:0000256" key="1">
    <source>
        <dbReference type="PROSITE-ProRule" id="PRU00176"/>
    </source>
</evidence>
<dbReference type="AlphaFoldDB" id="A0A7J9J043"/>
<dbReference type="InterPro" id="IPR035979">
    <property type="entry name" value="RBD_domain_sf"/>
</dbReference>
<name>A0A7J9J043_9ROSI</name>
<reference evidence="5 6" key="1">
    <citation type="journal article" date="2019" name="Genome Biol. Evol.">
        <title>Insights into the evolution of the New World diploid cottons (Gossypium, subgenus Houzingenia) based on genome sequencing.</title>
        <authorList>
            <person name="Grover C.E."/>
            <person name="Arick M.A. 2nd"/>
            <person name="Thrash A."/>
            <person name="Conover J.L."/>
            <person name="Sanders W.S."/>
            <person name="Peterson D.G."/>
            <person name="Frelichowski J.E."/>
            <person name="Scheffler J.A."/>
            <person name="Scheffler B.E."/>
            <person name="Wendel J.F."/>
        </authorList>
    </citation>
    <scope>NUCLEOTIDE SEQUENCE [LARGE SCALE GENOMIC DNA]</scope>
    <source>
        <strain evidence="5">6</strain>
        <tissue evidence="5">Leaf</tissue>
    </source>
</reference>